<keyword evidence="3" id="KW-0804">Transcription</keyword>
<dbReference type="AlphaFoldDB" id="A0A2G3DWW7"/>
<dbReference type="SUPFAM" id="SSF47413">
    <property type="entry name" value="lambda repressor-like DNA-binding domains"/>
    <property type="match status" value="1"/>
</dbReference>
<gene>
    <name evidence="5" type="ORF">CSX01_02690</name>
</gene>
<dbReference type="GO" id="GO:0003700">
    <property type="term" value="F:DNA-binding transcription factor activity"/>
    <property type="evidence" value="ECO:0007669"/>
    <property type="project" value="TreeGrafter"/>
</dbReference>
<dbReference type="SMART" id="SM00354">
    <property type="entry name" value="HTH_LACI"/>
    <property type="match status" value="1"/>
</dbReference>
<keyword evidence="1" id="KW-0805">Transcription regulation</keyword>
<evidence type="ECO:0000256" key="1">
    <source>
        <dbReference type="ARBA" id="ARBA00023015"/>
    </source>
</evidence>
<evidence type="ECO:0000259" key="4">
    <source>
        <dbReference type="PROSITE" id="PS50932"/>
    </source>
</evidence>
<keyword evidence="2" id="KW-0238">DNA-binding</keyword>
<dbReference type="Pfam" id="PF13377">
    <property type="entry name" value="Peripla_BP_3"/>
    <property type="match status" value="1"/>
</dbReference>
<dbReference type="PANTHER" id="PTHR30146:SF154">
    <property type="entry name" value="TRANSCRIPTION REGULATOR, MEMBER OF GALR FAMILY"/>
    <property type="match status" value="1"/>
</dbReference>
<dbReference type="SUPFAM" id="SSF53822">
    <property type="entry name" value="Periplasmic binding protein-like I"/>
    <property type="match status" value="1"/>
</dbReference>
<dbReference type="Proteomes" id="UP000225889">
    <property type="component" value="Unassembled WGS sequence"/>
</dbReference>
<dbReference type="PANTHER" id="PTHR30146">
    <property type="entry name" value="LACI-RELATED TRANSCRIPTIONAL REPRESSOR"/>
    <property type="match status" value="1"/>
</dbReference>
<comment type="caution">
    <text evidence="5">The sequence shown here is derived from an EMBL/GenBank/DDBJ whole genome shotgun (WGS) entry which is preliminary data.</text>
</comment>
<dbReference type="Gene3D" id="1.10.260.40">
    <property type="entry name" value="lambda repressor-like DNA-binding domains"/>
    <property type="match status" value="1"/>
</dbReference>
<dbReference type="InterPro" id="IPR046335">
    <property type="entry name" value="LacI/GalR-like_sensor"/>
</dbReference>
<evidence type="ECO:0000256" key="3">
    <source>
        <dbReference type="ARBA" id="ARBA00023163"/>
    </source>
</evidence>
<protein>
    <submittedName>
        <fullName evidence="5">Transcriptional regulator</fullName>
    </submittedName>
</protein>
<organism evidence="5 6">
    <name type="scientific">Pseudobutyrivibrio ruminis</name>
    <dbReference type="NCBI Taxonomy" id="46206"/>
    <lineage>
        <taxon>Bacteria</taxon>
        <taxon>Bacillati</taxon>
        <taxon>Bacillota</taxon>
        <taxon>Clostridia</taxon>
        <taxon>Lachnospirales</taxon>
        <taxon>Lachnospiraceae</taxon>
        <taxon>Pseudobutyrivibrio</taxon>
    </lineage>
</organism>
<accession>A0A2G3DWW7</accession>
<dbReference type="PROSITE" id="PS50932">
    <property type="entry name" value="HTH_LACI_2"/>
    <property type="match status" value="1"/>
</dbReference>
<evidence type="ECO:0000313" key="6">
    <source>
        <dbReference type="Proteomes" id="UP000225889"/>
    </source>
</evidence>
<dbReference type="Gene3D" id="3.40.50.2300">
    <property type="match status" value="2"/>
</dbReference>
<dbReference type="RefSeq" id="WP_099391348.1">
    <property type="nucleotide sequence ID" value="NZ_PDYF01000008.1"/>
</dbReference>
<dbReference type="EMBL" id="PDYF01000008">
    <property type="protein sequence ID" value="PHU35526.1"/>
    <property type="molecule type" value="Genomic_DNA"/>
</dbReference>
<dbReference type="InterPro" id="IPR010982">
    <property type="entry name" value="Lambda_DNA-bd_dom_sf"/>
</dbReference>
<dbReference type="Pfam" id="PF00356">
    <property type="entry name" value="LacI"/>
    <property type="match status" value="1"/>
</dbReference>
<proteinExistence type="predicted"/>
<sequence length="344" mass="38703">MAKSVKLADIAKKLGVSAVTVSKALSGQKGVSEEMRGKIIELADELGYKQPSSNKKQQSSKNFSIAVIVHERYLDKYDSFYLRLYQKIAASTASMGCLSMMEVVTFDAERECKIPMLIEDNKADGFIIMGKFSKEYIFNINKRVPQAKCVYLDSSDARLNVDSVISDSFYGAYYLTNYLFEMGHREIGFFGNVMATSSITDRYLGYSKSLMEHGEERDTKWIIDDRSGESGCMYLPEEITLPKILPTAFVCNCDLAASALIKRLENEGYKVPEDFSVVGYDNFLFPGLCDVELTTYEVDMDEMVRVCLDILIKKLEGVPYKSGINIVEGKLIVRESVNKVESDF</sequence>
<feature type="domain" description="HTH lacI-type" evidence="4">
    <location>
        <begin position="5"/>
        <end position="60"/>
    </location>
</feature>
<evidence type="ECO:0000256" key="2">
    <source>
        <dbReference type="ARBA" id="ARBA00023125"/>
    </source>
</evidence>
<dbReference type="CDD" id="cd01392">
    <property type="entry name" value="HTH_LacI"/>
    <property type="match status" value="1"/>
</dbReference>
<evidence type="ECO:0000313" key="5">
    <source>
        <dbReference type="EMBL" id="PHU35526.1"/>
    </source>
</evidence>
<reference evidence="5 6" key="2">
    <citation type="submission" date="2017-10" db="EMBL/GenBank/DDBJ databases">
        <authorList>
            <person name="Banno H."/>
            <person name="Chua N.-H."/>
        </authorList>
    </citation>
    <scope>NUCLEOTIDE SEQUENCE [LARGE SCALE GENOMIC DNA]</scope>
    <source>
        <strain evidence="5 6">JK626</strain>
    </source>
</reference>
<reference evidence="5 6" key="1">
    <citation type="submission" date="2017-10" db="EMBL/GenBank/DDBJ databases">
        <title>Resolving the taxonomy of Roseburia spp., Eubacterium rectale and Agathobacter spp. through phylogenomic analysis.</title>
        <authorList>
            <person name="Sheridan P.O."/>
            <person name="Walker A.W."/>
            <person name="Duncan S.H."/>
            <person name="Scott K.P."/>
            <person name="Toole P.W.O."/>
            <person name="Luis P."/>
            <person name="Flint H.J."/>
        </authorList>
    </citation>
    <scope>NUCLEOTIDE SEQUENCE [LARGE SCALE GENOMIC DNA]</scope>
    <source>
        <strain evidence="5 6">JK626</strain>
    </source>
</reference>
<dbReference type="InterPro" id="IPR028082">
    <property type="entry name" value="Peripla_BP_I"/>
</dbReference>
<dbReference type="InterPro" id="IPR000843">
    <property type="entry name" value="HTH_LacI"/>
</dbReference>
<name>A0A2G3DWW7_9FIRM</name>
<dbReference type="GO" id="GO:0000976">
    <property type="term" value="F:transcription cis-regulatory region binding"/>
    <property type="evidence" value="ECO:0007669"/>
    <property type="project" value="TreeGrafter"/>
</dbReference>